<feature type="transmembrane region" description="Helical" evidence="2">
    <location>
        <begin position="42"/>
        <end position="65"/>
    </location>
</feature>
<name>A0A6N7EMP3_9MICO</name>
<sequence>MSEPDRWAAADEGWNGAEERWTGADQGWTGAAEPEPTPLRPLWHRVLAGVVAAVLIATLVLYTALIF</sequence>
<evidence type="ECO:0000313" key="4">
    <source>
        <dbReference type="Proteomes" id="UP000437709"/>
    </source>
</evidence>
<keyword evidence="2" id="KW-1133">Transmembrane helix</keyword>
<evidence type="ECO:0000256" key="1">
    <source>
        <dbReference type="SAM" id="MobiDB-lite"/>
    </source>
</evidence>
<keyword evidence="2" id="KW-0472">Membrane</keyword>
<organism evidence="3 4">
    <name type="scientific">Georgenia subflava</name>
    <dbReference type="NCBI Taxonomy" id="1622177"/>
    <lineage>
        <taxon>Bacteria</taxon>
        <taxon>Bacillati</taxon>
        <taxon>Actinomycetota</taxon>
        <taxon>Actinomycetes</taxon>
        <taxon>Micrococcales</taxon>
        <taxon>Bogoriellaceae</taxon>
        <taxon>Georgenia</taxon>
    </lineage>
</organism>
<dbReference type="RefSeq" id="WP_152193535.1">
    <property type="nucleotide sequence ID" value="NZ_VUKD01000001.1"/>
</dbReference>
<evidence type="ECO:0000256" key="2">
    <source>
        <dbReference type="SAM" id="Phobius"/>
    </source>
</evidence>
<comment type="caution">
    <text evidence="3">The sequence shown here is derived from an EMBL/GenBank/DDBJ whole genome shotgun (WGS) entry which is preliminary data.</text>
</comment>
<proteinExistence type="predicted"/>
<keyword evidence="4" id="KW-1185">Reference proteome</keyword>
<gene>
    <name evidence="3" type="ORF">GB881_16920</name>
</gene>
<evidence type="ECO:0000313" key="3">
    <source>
        <dbReference type="EMBL" id="MPV38701.1"/>
    </source>
</evidence>
<keyword evidence="2" id="KW-0812">Transmembrane</keyword>
<dbReference type="AlphaFoldDB" id="A0A6N7EMP3"/>
<protein>
    <submittedName>
        <fullName evidence="3">Uncharacterized protein</fullName>
    </submittedName>
</protein>
<dbReference type="Proteomes" id="UP000437709">
    <property type="component" value="Unassembled WGS sequence"/>
</dbReference>
<accession>A0A6N7EMP3</accession>
<feature type="region of interest" description="Disordered" evidence="1">
    <location>
        <begin position="1"/>
        <end position="35"/>
    </location>
</feature>
<dbReference type="EMBL" id="WHPC01000102">
    <property type="protein sequence ID" value="MPV38701.1"/>
    <property type="molecule type" value="Genomic_DNA"/>
</dbReference>
<reference evidence="3 4" key="1">
    <citation type="submission" date="2019-10" db="EMBL/GenBank/DDBJ databases">
        <title>Georgenia wutianyii sp. nov. and Georgenia yuyongxinii sp. nov. isolated from plateau pika (Ochotona curzoniae) in the Qinghai-Tibet plateau of China.</title>
        <authorList>
            <person name="Tian Z."/>
        </authorList>
    </citation>
    <scope>NUCLEOTIDE SEQUENCE [LARGE SCALE GENOMIC DNA]</scope>
    <source>
        <strain evidence="3 4">JCM 19765</strain>
    </source>
</reference>